<keyword evidence="6" id="KW-0539">Nucleus</keyword>
<accession>A0AAV6UWH6</accession>
<evidence type="ECO:0000256" key="4">
    <source>
        <dbReference type="ARBA" id="ARBA00023015"/>
    </source>
</evidence>
<sequence length="373" mass="40966">MTNQSLAIQELTDLVQQNMLKNMAEDEEFKWDVNVEILFLHSLFGLKPVGVNRFFIMQEIHRRFSNLIQREIHSKVLWEHLDSMYDMATLHESEGIPAPLNKQKPFELPSDLHDLVKEKYGVSLTPSTTENDADQNGSSSRESEKPKLKQDMPSSSSSKNTFATPGSVKSSKSTDSRPPSVESTSRVRSEAQAKSGKVKQAPSPVPSRSSKSEAVANVREETPEPKKKATESSSGKRMKSEPPVASSSKTRAKTEEVSTKKVNPEREVVKKGRASLSAESSNSKKGGKNDGKRTEADSSRKSADAPKTKPERNSTSSKSSRSDGLDSPVPTGSRKQSTGRTAAVVETSDKKGLRSKVAETGKKTPVPTKRRRI</sequence>
<dbReference type="InterPro" id="IPR012423">
    <property type="entry name" value="Eaf7/MRGBP"/>
</dbReference>
<dbReference type="GO" id="GO:0006357">
    <property type="term" value="P:regulation of transcription by RNA polymerase II"/>
    <property type="evidence" value="ECO:0007669"/>
    <property type="project" value="TreeGrafter"/>
</dbReference>
<protein>
    <recommendedName>
        <fullName evidence="10">MRG-binding protein</fullName>
    </recommendedName>
</protein>
<feature type="compositionally biased region" description="Basic and acidic residues" evidence="7">
    <location>
        <begin position="141"/>
        <end position="150"/>
    </location>
</feature>
<evidence type="ECO:0000313" key="9">
    <source>
        <dbReference type="Proteomes" id="UP000827092"/>
    </source>
</evidence>
<dbReference type="Pfam" id="PF07904">
    <property type="entry name" value="Eaf7"/>
    <property type="match status" value="1"/>
</dbReference>
<dbReference type="GO" id="GO:0006325">
    <property type="term" value="P:chromatin organization"/>
    <property type="evidence" value="ECO:0007669"/>
    <property type="project" value="UniProtKB-KW"/>
</dbReference>
<gene>
    <name evidence="8" type="ORF">JTE90_004767</name>
</gene>
<comment type="caution">
    <text evidence="8">The sequence shown here is derived from an EMBL/GenBank/DDBJ whole genome shotgun (WGS) entry which is preliminary data.</text>
</comment>
<keyword evidence="4" id="KW-0805">Transcription regulation</keyword>
<keyword evidence="5" id="KW-0804">Transcription</keyword>
<dbReference type="PANTHER" id="PTHR13581:SF5">
    <property type="entry name" value="MRG_MORF4L-BINDING PROTEIN"/>
    <property type="match status" value="1"/>
</dbReference>
<evidence type="ECO:0000256" key="5">
    <source>
        <dbReference type="ARBA" id="ARBA00023163"/>
    </source>
</evidence>
<dbReference type="Proteomes" id="UP000827092">
    <property type="component" value="Unassembled WGS sequence"/>
</dbReference>
<evidence type="ECO:0008006" key="10">
    <source>
        <dbReference type="Google" id="ProtNLM"/>
    </source>
</evidence>
<organism evidence="8 9">
    <name type="scientific">Oedothorax gibbosus</name>
    <dbReference type="NCBI Taxonomy" id="931172"/>
    <lineage>
        <taxon>Eukaryota</taxon>
        <taxon>Metazoa</taxon>
        <taxon>Ecdysozoa</taxon>
        <taxon>Arthropoda</taxon>
        <taxon>Chelicerata</taxon>
        <taxon>Arachnida</taxon>
        <taxon>Araneae</taxon>
        <taxon>Araneomorphae</taxon>
        <taxon>Entelegynae</taxon>
        <taxon>Araneoidea</taxon>
        <taxon>Linyphiidae</taxon>
        <taxon>Erigoninae</taxon>
        <taxon>Oedothorax</taxon>
    </lineage>
</organism>
<feature type="compositionally biased region" description="Polar residues" evidence="7">
    <location>
        <begin position="124"/>
        <end position="140"/>
    </location>
</feature>
<evidence type="ECO:0000256" key="3">
    <source>
        <dbReference type="ARBA" id="ARBA00022853"/>
    </source>
</evidence>
<evidence type="ECO:0000313" key="8">
    <source>
        <dbReference type="EMBL" id="KAG8188534.1"/>
    </source>
</evidence>
<dbReference type="GO" id="GO:0035267">
    <property type="term" value="C:NuA4 histone acetyltransferase complex"/>
    <property type="evidence" value="ECO:0007669"/>
    <property type="project" value="TreeGrafter"/>
</dbReference>
<evidence type="ECO:0000256" key="2">
    <source>
        <dbReference type="ARBA" id="ARBA00007117"/>
    </source>
</evidence>
<evidence type="ECO:0000256" key="7">
    <source>
        <dbReference type="SAM" id="MobiDB-lite"/>
    </source>
</evidence>
<comment type="similarity">
    <text evidence="2">Belongs to the EAF7 family.</text>
</comment>
<feature type="compositionally biased region" description="Basic and acidic residues" evidence="7">
    <location>
        <begin position="287"/>
        <end position="312"/>
    </location>
</feature>
<feature type="compositionally biased region" description="Basic and acidic residues" evidence="7">
    <location>
        <begin position="347"/>
        <end position="362"/>
    </location>
</feature>
<reference evidence="8 9" key="1">
    <citation type="journal article" date="2022" name="Nat. Ecol. Evol.">
        <title>A masculinizing supergene underlies an exaggerated male reproductive morph in a spider.</title>
        <authorList>
            <person name="Hendrickx F."/>
            <person name="De Corte Z."/>
            <person name="Sonet G."/>
            <person name="Van Belleghem S.M."/>
            <person name="Kostlbacher S."/>
            <person name="Vangestel C."/>
        </authorList>
    </citation>
    <scope>NUCLEOTIDE SEQUENCE [LARGE SCALE GENOMIC DNA]</scope>
    <source>
        <strain evidence="8">W744_W776</strain>
    </source>
</reference>
<keyword evidence="9" id="KW-1185">Reference proteome</keyword>
<evidence type="ECO:0000256" key="1">
    <source>
        <dbReference type="ARBA" id="ARBA00004123"/>
    </source>
</evidence>
<feature type="compositionally biased region" description="Polar residues" evidence="7">
    <location>
        <begin position="152"/>
        <end position="184"/>
    </location>
</feature>
<comment type="subcellular location">
    <subcellularLocation>
        <location evidence="1">Nucleus</location>
    </subcellularLocation>
</comment>
<proteinExistence type="inferred from homology"/>
<dbReference type="GO" id="GO:0005634">
    <property type="term" value="C:nucleus"/>
    <property type="evidence" value="ECO:0007669"/>
    <property type="project" value="UniProtKB-SubCell"/>
</dbReference>
<dbReference type="PANTHER" id="PTHR13581">
    <property type="entry name" value="MRG-BINDING PROTEIN"/>
    <property type="match status" value="1"/>
</dbReference>
<feature type="compositionally biased region" description="Basic and acidic residues" evidence="7">
    <location>
        <begin position="252"/>
        <end position="270"/>
    </location>
</feature>
<keyword evidence="3" id="KW-0156">Chromatin regulator</keyword>
<dbReference type="AlphaFoldDB" id="A0AAV6UWH6"/>
<evidence type="ECO:0000256" key="6">
    <source>
        <dbReference type="ARBA" id="ARBA00023242"/>
    </source>
</evidence>
<feature type="compositionally biased region" description="Basic and acidic residues" evidence="7">
    <location>
        <begin position="218"/>
        <end position="230"/>
    </location>
</feature>
<name>A0AAV6UWH6_9ARAC</name>
<dbReference type="EMBL" id="JAFNEN010000237">
    <property type="protein sequence ID" value="KAG8188534.1"/>
    <property type="molecule type" value="Genomic_DNA"/>
</dbReference>
<feature type="region of interest" description="Disordered" evidence="7">
    <location>
        <begin position="121"/>
        <end position="373"/>
    </location>
</feature>